<dbReference type="InterPro" id="IPR004356">
    <property type="entry name" value="Adhesin_operon_reg_prot"/>
</dbReference>
<dbReference type="Pfam" id="PF03333">
    <property type="entry name" value="PapB"/>
    <property type="match status" value="1"/>
</dbReference>
<dbReference type="Proteomes" id="UP000533482">
    <property type="component" value="Unassembled WGS sequence"/>
</dbReference>
<dbReference type="Gene3D" id="1.10.10.2690">
    <property type="match status" value="1"/>
</dbReference>
<dbReference type="RefSeq" id="WP_053294760.1">
    <property type="nucleotide sequence ID" value="NZ_CASDNS010000056.1"/>
</dbReference>
<proteinExistence type="predicted"/>
<gene>
    <name evidence="3" type="ORF">F7N46_22490</name>
</gene>
<keyword evidence="2" id="KW-0804">Transcription</keyword>
<name>A0A8S7N5G3_ECOLX</name>
<dbReference type="InterPro" id="IPR053721">
    <property type="entry name" value="Fimbrial_Adhesin_Reg"/>
</dbReference>
<dbReference type="AlphaFoldDB" id="A0A8S7N5G3"/>
<dbReference type="GO" id="GO:0006355">
    <property type="term" value="P:regulation of DNA-templated transcription"/>
    <property type="evidence" value="ECO:0007669"/>
    <property type="project" value="InterPro"/>
</dbReference>
<keyword evidence="1" id="KW-0805">Transcription regulation</keyword>
<accession>A0A8S7N5G3</accession>
<comment type="caution">
    <text evidence="3">The sequence shown here is derived from an EMBL/GenBank/DDBJ whole genome shotgun (WGS) entry which is preliminary data.</text>
</comment>
<sequence>MRITPLETVSGERFSKPGSMTQEHFDLLIKIAPINSNKVKLALCDYFVHGYTRKEACEKHNVSQGYFSICIRKVNFINDTVGYLIKYYLPKYLFNERNLFQR</sequence>
<evidence type="ECO:0000313" key="3">
    <source>
        <dbReference type="EMBL" id="EFE8675844.1"/>
    </source>
</evidence>
<dbReference type="EMBL" id="AASOHJ010000043">
    <property type="protein sequence ID" value="EFE8675844.1"/>
    <property type="molecule type" value="Genomic_DNA"/>
</dbReference>
<evidence type="ECO:0000256" key="2">
    <source>
        <dbReference type="ARBA" id="ARBA00023163"/>
    </source>
</evidence>
<reference evidence="3 4" key="1">
    <citation type="submission" date="2019-09" db="EMBL/GenBank/DDBJ databases">
        <authorList>
            <consortium name="NARMS: The National Antimicrobial Resistance Monitoring System"/>
        </authorList>
    </citation>
    <scope>NUCLEOTIDE SEQUENCE [LARGE SCALE GENOMIC DNA]</scope>
    <source>
        <strain evidence="3 4">FSIS11923834</strain>
    </source>
</reference>
<evidence type="ECO:0000256" key="1">
    <source>
        <dbReference type="ARBA" id="ARBA00023015"/>
    </source>
</evidence>
<dbReference type="PRINTS" id="PR01554">
    <property type="entry name" value="FIMREGULATRY"/>
</dbReference>
<organism evidence="3 4">
    <name type="scientific">Escherichia coli</name>
    <dbReference type="NCBI Taxonomy" id="562"/>
    <lineage>
        <taxon>Bacteria</taxon>
        <taxon>Pseudomonadati</taxon>
        <taxon>Pseudomonadota</taxon>
        <taxon>Gammaproteobacteria</taxon>
        <taxon>Enterobacterales</taxon>
        <taxon>Enterobacteriaceae</taxon>
        <taxon>Escherichia</taxon>
    </lineage>
</organism>
<evidence type="ECO:0000313" key="4">
    <source>
        <dbReference type="Proteomes" id="UP000533482"/>
    </source>
</evidence>
<protein>
    <submittedName>
        <fullName evidence="3">Transcriptional regulator</fullName>
    </submittedName>
</protein>